<accession>A0A7S2U2N6</accession>
<protein>
    <recommendedName>
        <fullName evidence="2">Glutamate/phenylalanine/leucine/valine/L-tryptophan dehydrogenase C-terminal domain-containing protein</fullName>
    </recommendedName>
</protein>
<dbReference type="InterPro" id="IPR006096">
    <property type="entry name" value="Glu/Leu/Phe/Val/Trp_DH_C"/>
</dbReference>
<dbReference type="PANTHER" id="PTHR11606">
    <property type="entry name" value="GLUTAMATE DEHYDROGENASE"/>
    <property type="match status" value="1"/>
</dbReference>
<dbReference type="InterPro" id="IPR036291">
    <property type="entry name" value="NAD(P)-bd_dom_sf"/>
</dbReference>
<dbReference type="SMART" id="SM00839">
    <property type="entry name" value="ELFV_dehydrog"/>
    <property type="match status" value="1"/>
</dbReference>
<dbReference type="GO" id="GO:0006538">
    <property type="term" value="P:L-glutamate catabolic process"/>
    <property type="evidence" value="ECO:0007669"/>
    <property type="project" value="TreeGrafter"/>
</dbReference>
<dbReference type="GO" id="GO:0004352">
    <property type="term" value="F:glutamate dehydrogenase (NAD+) activity"/>
    <property type="evidence" value="ECO:0007669"/>
    <property type="project" value="TreeGrafter"/>
</dbReference>
<name>A0A7S2U2N6_9EUKA</name>
<sequence length="410" mass="45274">MSSKPLTGINHKEYGVTSEGVCIFLDVALRNMGKDPTNRPFTLKMTGGTSGDVAGNAIKILKRDYGENAKIVGIVDHKGCVEDPRGLSLTELMRLVDHELALDNFDQSKLSSDGKYWSRDDPEGVVMCDSMHNRLQTDAFLPAGGLPNTIRTDNWESFLNEDGKVSSPLIVEAANIFIEQQARVKLTENGVLIVKDSSANKCGVICSAMEIIAHLLMTEDEFMAFRPTYVDDVLQHLRALASKEATIMFDEYKKGDGTWETSLPGIAERISRVMNYSSDHISAQLTDCLDRQHILELASSALLPSLREKAGDRLGQLPPGYIINMVAKHLSSQLVYHEGLDYVERSIPQDKFALVAVQYAEETKRVWDMVDAVSKADIASGSKEEIVELLRLGGPRIAVSRSRVFAPKAE</sequence>
<proteinExistence type="predicted"/>
<organism evidence="3">
    <name type="scientific">Lotharella oceanica</name>
    <dbReference type="NCBI Taxonomy" id="641309"/>
    <lineage>
        <taxon>Eukaryota</taxon>
        <taxon>Sar</taxon>
        <taxon>Rhizaria</taxon>
        <taxon>Cercozoa</taxon>
        <taxon>Chlorarachniophyceae</taxon>
        <taxon>Lotharella</taxon>
    </lineage>
</organism>
<gene>
    <name evidence="3" type="ORF">LSP00402_LOCUS21459</name>
</gene>
<dbReference type="AlphaFoldDB" id="A0A7S2U2N6"/>
<dbReference type="Pfam" id="PF00208">
    <property type="entry name" value="ELFV_dehydrog"/>
    <property type="match status" value="1"/>
</dbReference>
<feature type="domain" description="Glutamate/phenylalanine/leucine/valine/L-tryptophan dehydrogenase C-terminal" evidence="2">
    <location>
        <begin position="8"/>
        <end position="278"/>
    </location>
</feature>
<dbReference type="PANTHER" id="PTHR11606:SF39">
    <property type="entry name" value="GLUTAMATE_PHENYLALANINE_LEUCINE_VALINE_L-TRYPTOPHAN DEHYDROGENASE C-TERMINAL DOMAIN-CONTAINING PROTEIN"/>
    <property type="match status" value="1"/>
</dbReference>
<reference evidence="3" key="1">
    <citation type="submission" date="2021-01" db="EMBL/GenBank/DDBJ databases">
        <authorList>
            <person name="Corre E."/>
            <person name="Pelletier E."/>
            <person name="Niang G."/>
            <person name="Scheremetjew M."/>
            <person name="Finn R."/>
            <person name="Kale V."/>
            <person name="Holt S."/>
            <person name="Cochrane G."/>
            <person name="Meng A."/>
            <person name="Brown T."/>
            <person name="Cohen L."/>
        </authorList>
    </citation>
    <scope>NUCLEOTIDE SEQUENCE</scope>
    <source>
        <strain evidence="3">CCMP622</strain>
    </source>
</reference>
<dbReference type="SUPFAM" id="SSF51735">
    <property type="entry name" value="NAD(P)-binding Rossmann-fold domains"/>
    <property type="match status" value="1"/>
</dbReference>
<keyword evidence="1" id="KW-0560">Oxidoreductase</keyword>
<evidence type="ECO:0000259" key="2">
    <source>
        <dbReference type="SMART" id="SM00839"/>
    </source>
</evidence>
<dbReference type="EMBL" id="HBHP01034894">
    <property type="protein sequence ID" value="CAD9777443.1"/>
    <property type="molecule type" value="Transcribed_RNA"/>
</dbReference>
<evidence type="ECO:0000256" key="1">
    <source>
        <dbReference type="ARBA" id="ARBA00023002"/>
    </source>
</evidence>
<dbReference type="Gene3D" id="3.40.50.720">
    <property type="entry name" value="NAD(P)-binding Rossmann-like Domain"/>
    <property type="match status" value="1"/>
</dbReference>
<dbReference type="GO" id="GO:0005739">
    <property type="term" value="C:mitochondrion"/>
    <property type="evidence" value="ECO:0007669"/>
    <property type="project" value="TreeGrafter"/>
</dbReference>
<evidence type="ECO:0000313" key="3">
    <source>
        <dbReference type="EMBL" id="CAD9777443.1"/>
    </source>
</evidence>